<feature type="domain" description="Anti-sigma K factor RskA C-terminal" evidence="2">
    <location>
        <begin position="94"/>
        <end position="212"/>
    </location>
</feature>
<accession>A0A0J9H0Z7</accession>
<dbReference type="InterPro" id="IPR018764">
    <property type="entry name" value="RskA_C"/>
</dbReference>
<dbReference type="PANTHER" id="PTHR37461">
    <property type="entry name" value="ANTI-SIGMA-K FACTOR RSKA"/>
    <property type="match status" value="1"/>
</dbReference>
<comment type="caution">
    <text evidence="3">The sequence shown here is derived from an EMBL/GenBank/DDBJ whole genome shotgun (WGS) entry which is preliminary data.</text>
</comment>
<dbReference type="GO" id="GO:0016989">
    <property type="term" value="F:sigma factor antagonist activity"/>
    <property type="evidence" value="ECO:0007669"/>
    <property type="project" value="TreeGrafter"/>
</dbReference>
<evidence type="ECO:0000259" key="2">
    <source>
        <dbReference type="Pfam" id="PF10099"/>
    </source>
</evidence>
<protein>
    <recommendedName>
        <fullName evidence="2">Anti-sigma K factor RskA C-terminal domain-containing protein</fullName>
    </recommendedName>
</protein>
<proteinExistence type="predicted"/>
<evidence type="ECO:0000313" key="3">
    <source>
        <dbReference type="EMBL" id="KMW59418.1"/>
    </source>
</evidence>
<feature type="transmembrane region" description="Helical" evidence="1">
    <location>
        <begin position="86"/>
        <end position="109"/>
    </location>
</feature>
<dbReference type="AlphaFoldDB" id="A0A0J9H0Z7"/>
<name>A0A0J9H0Z7_9RHOB</name>
<keyword evidence="1" id="KW-0812">Transmembrane</keyword>
<dbReference type="STRING" id="1675527.AIOL_004400"/>
<organism evidence="3 4">
    <name type="scientific">Candidatus Rhodobacter oscarellae</name>
    <dbReference type="NCBI Taxonomy" id="1675527"/>
    <lineage>
        <taxon>Bacteria</taxon>
        <taxon>Pseudomonadati</taxon>
        <taxon>Pseudomonadota</taxon>
        <taxon>Alphaproteobacteria</taxon>
        <taxon>Rhodobacterales</taxon>
        <taxon>Rhodobacter group</taxon>
        <taxon>Rhodobacter</taxon>
    </lineage>
</organism>
<dbReference type="Proteomes" id="UP000037178">
    <property type="component" value="Unassembled WGS sequence"/>
</dbReference>
<keyword evidence="1" id="KW-0472">Membrane</keyword>
<dbReference type="Pfam" id="PF10099">
    <property type="entry name" value="RskA_C"/>
    <property type="match status" value="1"/>
</dbReference>
<dbReference type="PATRIC" id="fig|1675527.3.peg.4603"/>
<dbReference type="GO" id="GO:0005886">
    <property type="term" value="C:plasma membrane"/>
    <property type="evidence" value="ECO:0007669"/>
    <property type="project" value="InterPro"/>
</dbReference>
<dbReference type="EMBL" id="LFTY01000002">
    <property type="protein sequence ID" value="KMW59418.1"/>
    <property type="molecule type" value="Genomic_DNA"/>
</dbReference>
<gene>
    <name evidence="3" type="ORF">AIOL_004400</name>
</gene>
<evidence type="ECO:0000313" key="4">
    <source>
        <dbReference type="Proteomes" id="UP000037178"/>
    </source>
</evidence>
<sequence>MTEFDPSDQSDNTIAAEYVVGVLPLEGRRKAETRMRRDTSFAALIARWQDHLSGFNSDYGSMTPSRRIKAKIDRKLFAKAGRWGRFLPPLLSAVTAALLVALFLVNWGFDPSAPDLRARLASPETPYQFILELRREEAEAQITLAAGDLPAEDRSFELWLLPNGAAPVSLGVFAPGGVFALPDTQQVAAGATLAVSLEPVGGSPTGAPTGPVIAIGILSDA</sequence>
<dbReference type="InterPro" id="IPR051474">
    <property type="entry name" value="Anti-sigma-K/W_factor"/>
</dbReference>
<dbReference type="PANTHER" id="PTHR37461:SF1">
    <property type="entry name" value="ANTI-SIGMA-K FACTOR RSKA"/>
    <property type="match status" value="1"/>
</dbReference>
<dbReference type="RefSeq" id="WP_160314545.1">
    <property type="nucleotide sequence ID" value="NZ_LFTY01000002.1"/>
</dbReference>
<keyword evidence="4" id="KW-1185">Reference proteome</keyword>
<dbReference type="OrthoDB" id="9816387at2"/>
<reference evidence="3 4" key="1">
    <citation type="submission" date="2015-06" db="EMBL/GenBank/DDBJ databases">
        <title>Draft genome sequence of an Alphaproteobacteria species associated to the Mediterranean sponge Oscarella lobularis.</title>
        <authorList>
            <person name="Jourda C."/>
            <person name="Santini S."/>
            <person name="Claverie J.-M."/>
        </authorList>
    </citation>
    <scope>NUCLEOTIDE SEQUENCE [LARGE SCALE GENOMIC DNA]</scope>
    <source>
        <strain evidence="3">IGS</strain>
    </source>
</reference>
<dbReference type="GO" id="GO:0006417">
    <property type="term" value="P:regulation of translation"/>
    <property type="evidence" value="ECO:0007669"/>
    <property type="project" value="TreeGrafter"/>
</dbReference>
<evidence type="ECO:0000256" key="1">
    <source>
        <dbReference type="SAM" id="Phobius"/>
    </source>
</evidence>
<keyword evidence="1" id="KW-1133">Transmembrane helix</keyword>